<dbReference type="InterPro" id="IPR008276">
    <property type="entry name" value="C_nuclsd_transpt"/>
</dbReference>
<protein>
    <submittedName>
        <fullName evidence="2">Uncharacterized protein</fullName>
    </submittedName>
</protein>
<dbReference type="EMBL" id="GL193707">
    <property type="protein sequence ID" value="EFB25000.1"/>
    <property type="molecule type" value="Genomic_DNA"/>
</dbReference>
<dbReference type="InParanoid" id="D2HYJ7"/>
<keyword evidence="1" id="KW-0812">Transmembrane</keyword>
<proteinExistence type="predicted"/>
<dbReference type="GO" id="GO:0005415">
    <property type="term" value="F:nucleoside:sodium symporter activity"/>
    <property type="evidence" value="ECO:0007669"/>
    <property type="project" value="TreeGrafter"/>
</dbReference>
<organism evidence="2">
    <name type="scientific">Ailuropoda melanoleuca</name>
    <name type="common">Giant panda</name>
    <dbReference type="NCBI Taxonomy" id="9646"/>
    <lineage>
        <taxon>Eukaryota</taxon>
        <taxon>Metazoa</taxon>
        <taxon>Chordata</taxon>
        <taxon>Craniata</taxon>
        <taxon>Vertebrata</taxon>
        <taxon>Euteleostomi</taxon>
        <taxon>Mammalia</taxon>
        <taxon>Eutheria</taxon>
        <taxon>Laurasiatheria</taxon>
        <taxon>Carnivora</taxon>
        <taxon>Caniformia</taxon>
        <taxon>Ursidae</taxon>
        <taxon>Ailuropoda</taxon>
    </lineage>
</organism>
<dbReference type="GO" id="GO:0005886">
    <property type="term" value="C:plasma membrane"/>
    <property type="evidence" value="ECO:0007669"/>
    <property type="project" value="TreeGrafter"/>
</dbReference>
<dbReference type="GO" id="GO:0001895">
    <property type="term" value="P:retina homeostasis"/>
    <property type="evidence" value="ECO:0007669"/>
    <property type="project" value="TreeGrafter"/>
</dbReference>
<feature type="transmembrane region" description="Helical" evidence="1">
    <location>
        <begin position="20"/>
        <end position="40"/>
    </location>
</feature>
<keyword evidence="1" id="KW-1133">Transmembrane helix</keyword>
<dbReference type="GO" id="GO:0015211">
    <property type="term" value="F:purine nucleoside transmembrane transporter activity"/>
    <property type="evidence" value="ECO:0007669"/>
    <property type="project" value="TreeGrafter"/>
</dbReference>
<name>D2HYJ7_AILME</name>
<evidence type="ECO:0000256" key="1">
    <source>
        <dbReference type="SAM" id="Phobius"/>
    </source>
</evidence>
<dbReference type="PANTHER" id="PTHR10590:SF11">
    <property type="entry name" value="SODIUM_NUCLEOSIDE COTRANSPORTER 2"/>
    <property type="match status" value="1"/>
</dbReference>
<reference evidence="2" key="1">
    <citation type="journal article" date="2010" name="Nature">
        <title>The sequence and de novo assembly of the giant panda genome.</title>
        <authorList>
            <person name="Li R."/>
            <person name="Fan W."/>
            <person name="Tian G."/>
            <person name="Zhu H."/>
            <person name="He L."/>
            <person name="Cai J."/>
            <person name="Huang Q."/>
            <person name="Cai Q."/>
            <person name="Li B."/>
            <person name="Bai Y."/>
            <person name="Zhang Z."/>
            <person name="Zhang Y."/>
            <person name="Wang W."/>
            <person name="Li J."/>
            <person name="Wei F."/>
            <person name="Li H."/>
            <person name="Jian M."/>
            <person name="Li J."/>
            <person name="Zhang Z."/>
            <person name="Nielsen R."/>
            <person name="Li D."/>
            <person name="Gu W."/>
            <person name="Yang Z."/>
            <person name="Xuan Z."/>
            <person name="Ryder O.A."/>
            <person name="Leung F.C."/>
            <person name="Zhou Y."/>
            <person name="Cao J."/>
            <person name="Sun X."/>
            <person name="Fu Y."/>
            <person name="Fang X."/>
            <person name="Guo X."/>
            <person name="Wang B."/>
            <person name="Hou R."/>
            <person name="Shen F."/>
            <person name="Mu B."/>
            <person name="Ni P."/>
            <person name="Lin R."/>
            <person name="Qian W."/>
            <person name="Wang G."/>
            <person name="Yu C."/>
            <person name="Nie W."/>
            <person name="Wang J."/>
            <person name="Wu Z."/>
            <person name="Liang H."/>
            <person name="Min J."/>
            <person name="Wu Q."/>
            <person name="Cheng S."/>
            <person name="Ruan J."/>
            <person name="Wang M."/>
            <person name="Shi Z."/>
            <person name="Wen M."/>
            <person name="Liu B."/>
            <person name="Ren X."/>
            <person name="Zheng H."/>
            <person name="Dong D."/>
            <person name="Cook K."/>
            <person name="Shan G."/>
            <person name="Zhang H."/>
            <person name="Kosiol C."/>
            <person name="Xie X."/>
            <person name="Lu Z."/>
            <person name="Zheng H."/>
            <person name="Li Y."/>
            <person name="Steiner C.C."/>
            <person name="Lam T.T."/>
            <person name="Lin S."/>
            <person name="Zhang Q."/>
            <person name="Li G."/>
            <person name="Tian J."/>
            <person name="Gong T."/>
            <person name="Liu H."/>
            <person name="Zhang D."/>
            <person name="Fang L."/>
            <person name="Ye C."/>
            <person name="Zhang J."/>
            <person name="Hu W."/>
            <person name="Xu A."/>
            <person name="Ren Y."/>
            <person name="Zhang G."/>
            <person name="Bruford M.W."/>
            <person name="Li Q."/>
            <person name="Ma L."/>
            <person name="Guo Y."/>
            <person name="An N."/>
            <person name="Hu Y."/>
            <person name="Zheng Y."/>
            <person name="Shi Y."/>
            <person name="Li Z."/>
            <person name="Liu Q."/>
            <person name="Chen Y."/>
            <person name="Zhao J."/>
            <person name="Qu N."/>
            <person name="Zhao S."/>
            <person name="Tian F."/>
            <person name="Wang X."/>
            <person name="Wang H."/>
            <person name="Xu L."/>
            <person name="Liu X."/>
            <person name="Vinar T."/>
            <person name="Wang Y."/>
            <person name="Lam T.W."/>
            <person name="Yiu S.M."/>
            <person name="Liu S."/>
            <person name="Zhang H."/>
            <person name="Li D."/>
            <person name="Huang Y."/>
            <person name="Wang X."/>
            <person name="Yang G."/>
            <person name="Jiang Z."/>
            <person name="Wang J."/>
            <person name="Qin N."/>
            <person name="Li L."/>
            <person name="Li J."/>
            <person name="Bolund L."/>
            <person name="Kristiansen K."/>
            <person name="Wong G.K."/>
            <person name="Olson M."/>
            <person name="Zhang X."/>
            <person name="Li S."/>
            <person name="Yang H."/>
            <person name="Wang J."/>
            <person name="Wang J."/>
        </authorList>
    </citation>
    <scope>NUCLEOTIDE SEQUENCE [LARGE SCALE GENOMIC DNA]</scope>
</reference>
<accession>D2HYJ7</accession>
<dbReference type="PANTHER" id="PTHR10590">
    <property type="entry name" value="SODIUM/NUCLEOSIDE COTRANSPORTER"/>
    <property type="match status" value="1"/>
</dbReference>
<keyword evidence="1" id="KW-0472">Membrane</keyword>
<sequence>MSAFISPVALLFSLQSLPIIPLFGCVMSILCYLGLVQWIVQKVSWFLQITTGTTATDPLVVAGSIFVGLLPGPVAGGLRSNIPSRQYLGEGAEEKVLVGSPAAPRLSWCASSHAVAWEFSPLVLPPTETKCVVFTMGVNALTVDAASLLSAFAVNSQKLSYKGKERKDFNQRMQKQTNLQGIGAEKLRELTQDCLYSLCEK</sequence>
<evidence type="ECO:0000313" key="2">
    <source>
        <dbReference type="EMBL" id="EFB25000.1"/>
    </source>
</evidence>
<gene>
    <name evidence="2" type="ORF">PANDA_017798</name>
</gene>
<dbReference type="AlphaFoldDB" id="D2HYJ7"/>